<evidence type="ECO:0000313" key="4">
    <source>
        <dbReference type="Proteomes" id="UP000011715"/>
    </source>
</evidence>
<dbReference type="OrthoDB" id="5593278at2759"/>
<keyword evidence="4" id="KW-1185">Reference proteome</keyword>
<dbReference type="STRING" id="644358.A0A0C4EG74"/>
<accession>A0A0C4EG74</accession>
<dbReference type="eggNOG" id="ENOG502S447">
    <property type="taxonomic scope" value="Eukaryota"/>
</dbReference>
<gene>
    <name evidence="2" type="ORF">MAPG_11797</name>
</gene>
<dbReference type="VEuPathDB" id="FungiDB:MAPG_11797"/>
<dbReference type="Gene3D" id="3.30.230.90">
    <property type="match status" value="1"/>
</dbReference>
<reference evidence="3" key="5">
    <citation type="submission" date="2015-06" db="UniProtKB">
        <authorList>
            <consortium name="EnsemblFungi"/>
        </authorList>
    </citation>
    <scope>IDENTIFICATION</scope>
    <source>
        <strain evidence="3">ATCC 64411</strain>
    </source>
</reference>
<evidence type="ECO:0000313" key="3">
    <source>
        <dbReference type="EnsemblFungi" id="MAPG_11797T0"/>
    </source>
</evidence>
<dbReference type="Pfam" id="PF10178">
    <property type="entry name" value="PAC3"/>
    <property type="match status" value="1"/>
</dbReference>
<dbReference type="Proteomes" id="UP000011715">
    <property type="component" value="Unassembled WGS sequence"/>
</dbReference>
<dbReference type="PANTHER" id="PTHR31051:SF1">
    <property type="entry name" value="PROTEASOME ASSEMBLY CHAPERONE 3"/>
    <property type="match status" value="1"/>
</dbReference>
<dbReference type="InterPro" id="IPR053720">
    <property type="entry name" value="Psm_Assembly_Chaperone"/>
</dbReference>
<dbReference type="PANTHER" id="PTHR31051">
    <property type="entry name" value="PROTEASOME ASSEMBLY CHAPERONE 3"/>
    <property type="match status" value="1"/>
</dbReference>
<dbReference type="EMBL" id="GL876998">
    <property type="protein sequence ID" value="KLU92835.1"/>
    <property type="molecule type" value="Genomic_DNA"/>
</dbReference>
<feature type="region of interest" description="Disordered" evidence="1">
    <location>
        <begin position="43"/>
        <end position="69"/>
    </location>
</feature>
<name>A0A0C4EG74_MAGP6</name>
<organism evidence="3 4">
    <name type="scientific">Magnaporthiopsis poae (strain ATCC 64411 / 73-15)</name>
    <name type="common">Kentucky bluegrass fungus</name>
    <name type="synonym">Magnaporthe poae</name>
    <dbReference type="NCBI Taxonomy" id="644358"/>
    <lineage>
        <taxon>Eukaryota</taxon>
        <taxon>Fungi</taxon>
        <taxon>Dikarya</taxon>
        <taxon>Ascomycota</taxon>
        <taxon>Pezizomycotina</taxon>
        <taxon>Sordariomycetes</taxon>
        <taxon>Sordariomycetidae</taxon>
        <taxon>Magnaporthales</taxon>
        <taxon>Magnaporthaceae</taxon>
        <taxon>Magnaporthiopsis</taxon>
    </lineage>
</organism>
<reference evidence="2" key="3">
    <citation type="submission" date="2011-03" db="EMBL/GenBank/DDBJ databases">
        <title>Annotation of Magnaporthe poae ATCC 64411.</title>
        <authorList>
            <person name="Ma L.-J."/>
            <person name="Dead R."/>
            <person name="Young S.K."/>
            <person name="Zeng Q."/>
            <person name="Gargeya S."/>
            <person name="Fitzgerald M."/>
            <person name="Haas B."/>
            <person name="Abouelleil A."/>
            <person name="Alvarado L."/>
            <person name="Arachchi H.M."/>
            <person name="Berlin A."/>
            <person name="Brown A."/>
            <person name="Chapman S.B."/>
            <person name="Chen Z."/>
            <person name="Dunbar C."/>
            <person name="Freedman E."/>
            <person name="Gearin G."/>
            <person name="Gellesch M."/>
            <person name="Goldberg J."/>
            <person name="Griggs A."/>
            <person name="Gujja S."/>
            <person name="Heiman D."/>
            <person name="Howarth C."/>
            <person name="Larson L."/>
            <person name="Lui A."/>
            <person name="MacDonald P.J.P."/>
            <person name="Mehta T."/>
            <person name="Montmayeur A."/>
            <person name="Murphy C."/>
            <person name="Neiman D."/>
            <person name="Pearson M."/>
            <person name="Priest M."/>
            <person name="Roberts A."/>
            <person name="Saif S."/>
            <person name="Shea T."/>
            <person name="Shenoy N."/>
            <person name="Sisk P."/>
            <person name="Stolte C."/>
            <person name="Sykes S."/>
            <person name="Yandava C."/>
            <person name="Wortman J."/>
            <person name="Nusbaum C."/>
            <person name="Birren B."/>
        </authorList>
    </citation>
    <scope>NUCLEOTIDE SEQUENCE</scope>
    <source>
        <strain evidence="2">ATCC 64411</strain>
    </source>
</reference>
<dbReference type="AlphaFoldDB" id="A0A0C4EG74"/>
<proteinExistence type="predicted"/>
<sequence length="228" mass="24642">MPVSLLSRPLDTSALLLGSISHGYIFSTLVLSRRACPSIPRVSSAGSSVPWTSHPRPQSPCLAEHHERDKNTATRTFNIVAMEGEGLREDVFPAPHKIATGTVGGISTEASSMTFSDKIMVMLSQEGRLAQWIQVQLSAPSAAMVEMALPRTNIGSLPPAHLTATTLLGAGNDDRETIGHLYAAQIANFMSLKNPDEKRTLILGLGLRKAEADRETFFDVLELVQKVL</sequence>
<dbReference type="EnsemblFungi" id="MAPG_11797T0">
    <property type="protein sequence ID" value="MAPG_11797T0"/>
    <property type="gene ID" value="MAPG_11797"/>
</dbReference>
<reference evidence="4" key="2">
    <citation type="submission" date="2010-05" db="EMBL/GenBank/DDBJ databases">
        <title>The genome sequence of Magnaporthe poae strain ATCC 64411.</title>
        <authorList>
            <person name="Ma L.-J."/>
            <person name="Dead R."/>
            <person name="Young S."/>
            <person name="Zeng Q."/>
            <person name="Koehrsen M."/>
            <person name="Alvarado L."/>
            <person name="Berlin A."/>
            <person name="Chapman S.B."/>
            <person name="Chen Z."/>
            <person name="Freedman E."/>
            <person name="Gellesch M."/>
            <person name="Goldberg J."/>
            <person name="Griggs A."/>
            <person name="Gujja S."/>
            <person name="Heilman E.R."/>
            <person name="Heiman D."/>
            <person name="Hepburn T."/>
            <person name="Howarth C."/>
            <person name="Jen D."/>
            <person name="Larson L."/>
            <person name="Mehta T."/>
            <person name="Neiman D."/>
            <person name="Pearson M."/>
            <person name="Roberts A."/>
            <person name="Saif S."/>
            <person name="Shea T."/>
            <person name="Shenoy N."/>
            <person name="Sisk P."/>
            <person name="Stolte C."/>
            <person name="Sykes S."/>
            <person name="Walk T."/>
            <person name="White J."/>
            <person name="Yandava C."/>
            <person name="Haas B."/>
            <person name="Nusbaum C."/>
            <person name="Birren B."/>
        </authorList>
    </citation>
    <scope>NUCLEOTIDE SEQUENCE [LARGE SCALE GENOMIC DNA]</scope>
    <source>
        <strain evidence="4">ATCC 64411 / 73-15</strain>
    </source>
</reference>
<dbReference type="GO" id="GO:0043248">
    <property type="term" value="P:proteasome assembly"/>
    <property type="evidence" value="ECO:0007669"/>
    <property type="project" value="InterPro"/>
</dbReference>
<protein>
    <submittedName>
        <fullName evidence="2 3">Uncharacterized protein</fullName>
    </submittedName>
</protein>
<reference evidence="3" key="4">
    <citation type="journal article" date="2015" name="G3 (Bethesda)">
        <title>Genome sequences of three phytopathogenic species of the Magnaporthaceae family of fungi.</title>
        <authorList>
            <person name="Okagaki L.H."/>
            <person name="Nunes C.C."/>
            <person name="Sailsbery J."/>
            <person name="Clay B."/>
            <person name="Brown D."/>
            <person name="John T."/>
            <person name="Oh Y."/>
            <person name="Young N."/>
            <person name="Fitzgerald M."/>
            <person name="Haas B.J."/>
            <person name="Zeng Q."/>
            <person name="Young S."/>
            <person name="Adiconis X."/>
            <person name="Fan L."/>
            <person name="Levin J.Z."/>
            <person name="Mitchell T.K."/>
            <person name="Okubara P.A."/>
            <person name="Farman M.L."/>
            <person name="Kohn L.M."/>
            <person name="Birren B."/>
            <person name="Ma L.-J."/>
            <person name="Dean R.A."/>
        </authorList>
    </citation>
    <scope>NUCLEOTIDE SEQUENCE</scope>
    <source>
        <strain evidence="3">ATCC 64411 / 73-15</strain>
    </source>
</reference>
<dbReference type="EMBL" id="ADBL01002922">
    <property type="status" value="NOT_ANNOTATED_CDS"/>
    <property type="molecule type" value="Genomic_DNA"/>
</dbReference>
<evidence type="ECO:0000313" key="2">
    <source>
        <dbReference type="EMBL" id="KLU92835.1"/>
    </source>
</evidence>
<evidence type="ECO:0000256" key="1">
    <source>
        <dbReference type="SAM" id="MobiDB-lite"/>
    </source>
</evidence>
<dbReference type="InterPro" id="IPR018788">
    <property type="entry name" value="Proteasome_assmbl_chp_3"/>
</dbReference>
<reference evidence="2" key="1">
    <citation type="submission" date="2010-05" db="EMBL/GenBank/DDBJ databases">
        <title>The Genome Sequence of Magnaporthe poae strain ATCC 64411.</title>
        <authorList>
            <consortium name="The Broad Institute Genome Sequencing Platform"/>
            <consortium name="Broad Institute Genome Sequencing Center for Infectious Disease"/>
            <person name="Ma L.-J."/>
            <person name="Dead R."/>
            <person name="Young S."/>
            <person name="Zeng Q."/>
            <person name="Koehrsen M."/>
            <person name="Alvarado L."/>
            <person name="Berlin A."/>
            <person name="Chapman S.B."/>
            <person name="Chen Z."/>
            <person name="Freedman E."/>
            <person name="Gellesch M."/>
            <person name="Goldberg J."/>
            <person name="Griggs A."/>
            <person name="Gujja S."/>
            <person name="Heilman E.R."/>
            <person name="Heiman D."/>
            <person name="Hepburn T."/>
            <person name="Howarth C."/>
            <person name="Jen D."/>
            <person name="Larson L."/>
            <person name="Mehta T."/>
            <person name="Neiman D."/>
            <person name="Pearson M."/>
            <person name="Roberts A."/>
            <person name="Saif S."/>
            <person name="Shea T."/>
            <person name="Shenoy N."/>
            <person name="Sisk P."/>
            <person name="Stolte C."/>
            <person name="Sykes S."/>
            <person name="Walk T."/>
            <person name="White J."/>
            <person name="Yandava C."/>
            <person name="Haas B."/>
            <person name="Nusbaum C."/>
            <person name="Birren B."/>
        </authorList>
    </citation>
    <scope>NUCLEOTIDE SEQUENCE</scope>
    <source>
        <strain evidence="2">ATCC 64411</strain>
    </source>
</reference>